<sequence length="99" mass="10964">MSEFRILNAKKDVVDSAEFDSNEQAYDWFKEQPAAADDSLGYGLETKVDGEWQFVDQTEGGTNTSGADNYVTLRGSGAQEWKVSCARPDLKSVIMYIIG</sequence>
<evidence type="ECO:0000313" key="1">
    <source>
        <dbReference type="EMBL" id="HIW96850.1"/>
    </source>
</evidence>
<gene>
    <name evidence="1" type="ORF">H9867_10315</name>
</gene>
<proteinExistence type="predicted"/>
<accession>A0A9D1S099</accession>
<protein>
    <submittedName>
        <fullName evidence="1">Uncharacterized protein</fullName>
    </submittedName>
</protein>
<reference evidence="1" key="1">
    <citation type="journal article" date="2021" name="PeerJ">
        <title>Extensive microbial diversity within the chicken gut microbiome revealed by metagenomics and culture.</title>
        <authorList>
            <person name="Gilroy R."/>
            <person name="Ravi A."/>
            <person name="Getino M."/>
            <person name="Pursley I."/>
            <person name="Horton D.L."/>
            <person name="Alikhan N.F."/>
            <person name="Baker D."/>
            <person name="Gharbi K."/>
            <person name="Hall N."/>
            <person name="Watson M."/>
            <person name="Adriaenssens E.M."/>
            <person name="Foster-Nyarko E."/>
            <person name="Jarju S."/>
            <person name="Secka A."/>
            <person name="Antonio M."/>
            <person name="Oren A."/>
            <person name="Chaudhuri R.R."/>
            <person name="La Ragione R."/>
            <person name="Hildebrand F."/>
            <person name="Pallen M.J."/>
        </authorList>
    </citation>
    <scope>NUCLEOTIDE SEQUENCE</scope>
    <source>
        <strain evidence="1">4376</strain>
    </source>
</reference>
<dbReference type="Proteomes" id="UP000824189">
    <property type="component" value="Unassembled WGS sequence"/>
</dbReference>
<organism evidence="1 2">
    <name type="scientific">Candidatus Corynebacterium gallistercoris</name>
    <dbReference type="NCBI Taxonomy" id="2838530"/>
    <lineage>
        <taxon>Bacteria</taxon>
        <taxon>Bacillati</taxon>
        <taxon>Actinomycetota</taxon>
        <taxon>Actinomycetes</taxon>
        <taxon>Mycobacteriales</taxon>
        <taxon>Corynebacteriaceae</taxon>
        <taxon>Corynebacterium</taxon>
    </lineage>
</organism>
<comment type="caution">
    <text evidence="1">The sequence shown here is derived from an EMBL/GenBank/DDBJ whole genome shotgun (WGS) entry which is preliminary data.</text>
</comment>
<reference evidence="1" key="2">
    <citation type="submission" date="2021-04" db="EMBL/GenBank/DDBJ databases">
        <authorList>
            <person name="Gilroy R."/>
        </authorList>
    </citation>
    <scope>NUCLEOTIDE SEQUENCE</scope>
    <source>
        <strain evidence="1">4376</strain>
    </source>
</reference>
<evidence type="ECO:0000313" key="2">
    <source>
        <dbReference type="Proteomes" id="UP000824189"/>
    </source>
</evidence>
<dbReference type="EMBL" id="DXFZ01000121">
    <property type="protein sequence ID" value="HIW96850.1"/>
    <property type="molecule type" value="Genomic_DNA"/>
</dbReference>
<dbReference type="AlphaFoldDB" id="A0A9D1S099"/>
<name>A0A9D1S099_9CORY</name>